<dbReference type="GO" id="GO:0043531">
    <property type="term" value="F:ADP binding"/>
    <property type="evidence" value="ECO:0007669"/>
    <property type="project" value="InterPro"/>
</dbReference>
<dbReference type="InterPro" id="IPR055414">
    <property type="entry name" value="LRR_R13L4/SHOC2-like"/>
</dbReference>
<dbReference type="PRINTS" id="PR00364">
    <property type="entry name" value="DISEASERSIST"/>
</dbReference>
<keyword evidence="1" id="KW-0677">Repeat</keyword>
<reference evidence="3" key="1">
    <citation type="submission" date="2020-06" db="EMBL/GenBank/DDBJ databases">
        <title>WGS assembly of Ceratodon purpureus strain R40.</title>
        <authorList>
            <person name="Carey S.B."/>
            <person name="Jenkins J."/>
            <person name="Shu S."/>
            <person name="Lovell J.T."/>
            <person name="Sreedasyam A."/>
            <person name="Maumus F."/>
            <person name="Tiley G.P."/>
            <person name="Fernandez-Pozo N."/>
            <person name="Barry K."/>
            <person name="Chen C."/>
            <person name="Wang M."/>
            <person name="Lipzen A."/>
            <person name="Daum C."/>
            <person name="Saski C.A."/>
            <person name="Payton A.C."/>
            <person name="Mcbreen J.C."/>
            <person name="Conrad R.E."/>
            <person name="Kollar L.M."/>
            <person name="Olsson S."/>
            <person name="Huttunen S."/>
            <person name="Landis J.B."/>
            <person name="Wickett N.J."/>
            <person name="Johnson M.G."/>
            <person name="Rensing S.A."/>
            <person name="Grimwood J."/>
            <person name="Schmutz J."/>
            <person name="Mcdaniel S.F."/>
        </authorList>
    </citation>
    <scope>NUCLEOTIDE SEQUENCE</scope>
    <source>
        <strain evidence="3">R40</strain>
    </source>
</reference>
<dbReference type="SUPFAM" id="SSF52058">
    <property type="entry name" value="L domain-like"/>
    <property type="match status" value="1"/>
</dbReference>
<comment type="caution">
    <text evidence="3">The sequence shown here is derived from an EMBL/GenBank/DDBJ whole genome shotgun (WGS) entry which is preliminary data.</text>
</comment>
<dbReference type="EMBL" id="CM026430">
    <property type="protein sequence ID" value="KAG0562624.1"/>
    <property type="molecule type" value="Genomic_DNA"/>
</dbReference>
<dbReference type="InterPro" id="IPR000157">
    <property type="entry name" value="TIR_dom"/>
</dbReference>
<dbReference type="GO" id="GO:0006952">
    <property type="term" value="P:defense response"/>
    <property type="evidence" value="ECO:0007669"/>
    <property type="project" value="UniProtKB-KW"/>
</dbReference>
<gene>
    <name evidence="3" type="ORF">KC19_9G160500</name>
</gene>
<dbReference type="Proteomes" id="UP000822688">
    <property type="component" value="Chromosome 9"/>
</dbReference>
<dbReference type="InterPro" id="IPR002182">
    <property type="entry name" value="NB-ARC"/>
</dbReference>
<dbReference type="Pfam" id="PF23598">
    <property type="entry name" value="LRR_14"/>
    <property type="match status" value="2"/>
</dbReference>
<evidence type="ECO:0000256" key="1">
    <source>
        <dbReference type="ARBA" id="ARBA00022737"/>
    </source>
</evidence>
<dbReference type="Pfam" id="PF00931">
    <property type="entry name" value="NB-ARC"/>
    <property type="match status" value="1"/>
</dbReference>
<evidence type="ECO:0000313" key="3">
    <source>
        <dbReference type="EMBL" id="KAG0562624.1"/>
    </source>
</evidence>
<dbReference type="Gene3D" id="3.40.50.10140">
    <property type="entry name" value="Toll/interleukin-1 receptor homology (TIR) domain"/>
    <property type="match status" value="1"/>
</dbReference>
<protein>
    <recommendedName>
        <fullName evidence="2">TIR domain-containing protein</fullName>
    </recommendedName>
</protein>
<sequence>MDDYDVFLNHRGPDVKGGFVAHLRDALCSAGLNPFLDKTSLVKGNQAFTSIDAALAVAKVHVAVVSRGYAESKYCLSELAAMMRSGKPVIPVLYNVEPVELRRVEKGPFAAAFKKHKSRETAERVEEWADALRKLADITAFVFRLSDYRGDEAELKREVVDAVTSLLPLHGALEVQGHVFGLEEQVKICMHKVEAMSNATCLLGLVGMGGIGKSTLAKVIYNRCIHQRRYQATSFLKIDHSTPSSMEVGSGLLSKLQQQLLWDLMRVPQGSPQSYSSWFHKISQRGRVLIVFDGIQDKFLFENLILNTGSLAPGSCIIVSSRDHQLLKLASRDCSFYLHEVRLLGCEDSQKLFNWYAFGDEGAPKDFTPSASDVSKACGGLPLALKVVGSNLFGKISKEDQESIWAEAAEALKGDVDVRKALKWSYDCLSIEEKLMFVDIACVLCGWKKDEAMKIWQSCKDCSACCGNGTPHTSLKNLIDKSFLTLDEPNSNGGIMEMHGLLREMGQDIGMVDGSHLWKGGATRILAKDKNHSSSKVRALNLAKSGEHKFAFEDFASMEYLHFLILDGCNVSGNLEGISKELRYLQWREMPLTSVPSMLSLSNLISLDFSKSTKLANIWAKSGSSLEACPNLLTLNLEWCTSITTLPDSIGRLFRLQTLNLDDCYNLQKLPSSIGQLTALETLHLSGCVSLEALPDTFTALSALRWLTMDWCVSISELPPTLSLMTGIRLLCIDLGTESQSLAIAQLNALESVYAMECTDEAVDALDSSGALRNLHQLWELCFSECPSMTKLPETIGLLTTLVLLNLMDCENVRELPNSIGRLKLLTHLSLYKCSWLVTLPDSLGALTSLEFLRIRECPSFTKLPKSIGQLSSLRWLWMEGCDELRSVPHTLRQLNALEGLQIMDCGSLEGMGLLRALQGLRIWGCTSATELPGSCLVVVDSNFWSPASIWDREYDEYWYRSLFNVKEVRVVEANDCGFLRHVEEDTESGRPVLQRVHNLPCCDVAPPHKKQRRGSQLVLWPTRPRTLRMRTIGRSTGLAQSQI</sequence>
<dbReference type="Gene3D" id="3.40.50.300">
    <property type="entry name" value="P-loop containing nucleotide triphosphate hydrolases"/>
    <property type="match status" value="1"/>
</dbReference>
<evidence type="ECO:0000313" key="4">
    <source>
        <dbReference type="Proteomes" id="UP000822688"/>
    </source>
</evidence>
<keyword evidence="4" id="KW-1185">Reference proteome</keyword>
<dbReference type="Gene3D" id="3.80.10.10">
    <property type="entry name" value="Ribonuclease Inhibitor"/>
    <property type="match status" value="3"/>
</dbReference>
<dbReference type="SUPFAM" id="SSF52540">
    <property type="entry name" value="P-loop containing nucleoside triphosphate hydrolases"/>
    <property type="match status" value="1"/>
</dbReference>
<proteinExistence type="predicted"/>
<dbReference type="InterPro" id="IPR042197">
    <property type="entry name" value="Apaf_helical"/>
</dbReference>
<evidence type="ECO:0000259" key="2">
    <source>
        <dbReference type="PROSITE" id="PS50104"/>
    </source>
</evidence>
<dbReference type="PANTHER" id="PTHR11017">
    <property type="entry name" value="LEUCINE-RICH REPEAT-CONTAINING PROTEIN"/>
    <property type="match status" value="1"/>
</dbReference>
<dbReference type="Gene3D" id="1.10.8.430">
    <property type="entry name" value="Helical domain of apoptotic protease-activating factors"/>
    <property type="match status" value="1"/>
</dbReference>
<dbReference type="InterPro" id="IPR032675">
    <property type="entry name" value="LRR_dom_sf"/>
</dbReference>
<dbReference type="PANTHER" id="PTHR11017:SF385">
    <property type="entry name" value="DISEASE RESISTANCE PROTEIN (TIR-NBS-LRR CLASS)-RELATED"/>
    <property type="match status" value="1"/>
</dbReference>
<dbReference type="Pfam" id="PF01582">
    <property type="entry name" value="TIR"/>
    <property type="match status" value="1"/>
</dbReference>
<dbReference type="InterPro" id="IPR044974">
    <property type="entry name" value="Disease_R_plants"/>
</dbReference>
<name>A0A8T0GWX4_CERPU</name>
<dbReference type="PROSITE" id="PS50104">
    <property type="entry name" value="TIR"/>
    <property type="match status" value="1"/>
</dbReference>
<dbReference type="GO" id="GO:0007165">
    <property type="term" value="P:signal transduction"/>
    <property type="evidence" value="ECO:0007669"/>
    <property type="project" value="InterPro"/>
</dbReference>
<accession>A0A8T0GWX4</accession>
<organism evidence="3 4">
    <name type="scientific">Ceratodon purpureus</name>
    <name type="common">Fire moss</name>
    <name type="synonym">Dicranum purpureum</name>
    <dbReference type="NCBI Taxonomy" id="3225"/>
    <lineage>
        <taxon>Eukaryota</taxon>
        <taxon>Viridiplantae</taxon>
        <taxon>Streptophyta</taxon>
        <taxon>Embryophyta</taxon>
        <taxon>Bryophyta</taxon>
        <taxon>Bryophytina</taxon>
        <taxon>Bryopsida</taxon>
        <taxon>Dicranidae</taxon>
        <taxon>Pseudoditrichales</taxon>
        <taxon>Ditrichaceae</taxon>
        <taxon>Ceratodon</taxon>
    </lineage>
</organism>
<dbReference type="GO" id="GO:0051707">
    <property type="term" value="P:response to other organism"/>
    <property type="evidence" value="ECO:0007669"/>
    <property type="project" value="UniProtKB-ARBA"/>
</dbReference>
<dbReference type="SUPFAM" id="SSF52200">
    <property type="entry name" value="Toll/Interleukin receptor TIR domain"/>
    <property type="match status" value="1"/>
</dbReference>
<feature type="domain" description="TIR" evidence="2">
    <location>
        <begin position="2"/>
        <end position="167"/>
    </location>
</feature>
<dbReference type="InterPro" id="IPR035897">
    <property type="entry name" value="Toll_tir_struct_dom_sf"/>
</dbReference>
<dbReference type="InterPro" id="IPR027417">
    <property type="entry name" value="P-loop_NTPase"/>
</dbReference>
<dbReference type="SMART" id="SM00255">
    <property type="entry name" value="TIR"/>
    <property type="match status" value="1"/>
</dbReference>
<dbReference type="AlphaFoldDB" id="A0A8T0GWX4"/>